<dbReference type="OMA" id="CHRYRNL"/>
<sequence>MDGPSRIREWVQSKFGRKHYEEPIAPEAPAFLSSLSLVSKHQRSVSSSLSRTAEISDPVPKAVANSPLFKLPPELRNLIYEFAFGGRILHLELQPKFICMYPVGMSLGYKSQYHCDDSTEREFWHWWSSVCRRHPVKDPWMDHCRRNWAESLLFPSGKCPLGIMGFMLTSRQAYAECIDVLYRANTFYTSSTLLMRSFPALVPSRHLHRITSLELSLKLFLLDGPAPLKEDTLVGWPTLDVIISIIVSHFRSLRMLYLAVHTGNATAFPGQRREISDAEFERLWSRTDKISRSFGKQLRTFVLAPQASVFLEIEDMARQAPADVENPTLQMRDGRVWRSVTTEDPEVDDLGFWIEQGAGDYMALCNVDAALERINA</sequence>
<accession>C4JE51</accession>
<keyword evidence="3" id="KW-1185">Reference proteome</keyword>
<dbReference type="VEuPathDB" id="FungiDB:UREG_00473"/>
<dbReference type="eggNOG" id="ENOG502SPRK">
    <property type="taxonomic scope" value="Eukaryota"/>
</dbReference>
<dbReference type="Pfam" id="PF24864">
    <property type="entry name" value="DUF7730"/>
    <property type="match status" value="1"/>
</dbReference>
<organism evidence="2 3">
    <name type="scientific">Uncinocarpus reesii (strain UAMH 1704)</name>
    <dbReference type="NCBI Taxonomy" id="336963"/>
    <lineage>
        <taxon>Eukaryota</taxon>
        <taxon>Fungi</taxon>
        <taxon>Dikarya</taxon>
        <taxon>Ascomycota</taxon>
        <taxon>Pezizomycotina</taxon>
        <taxon>Eurotiomycetes</taxon>
        <taxon>Eurotiomycetidae</taxon>
        <taxon>Onygenales</taxon>
        <taxon>Onygenaceae</taxon>
        <taxon>Uncinocarpus</taxon>
    </lineage>
</organism>
<dbReference type="HOGENOM" id="CLU_039760_2_1_1"/>
<dbReference type="AlphaFoldDB" id="C4JE51"/>
<evidence type="ECO:0000313" key="3">
    <source>
        <dbReference type="Proteomes" id="UP000002058"/>
    </source>
</evidence>
<dbReference type="GeneID" id="8437271"/>
<evidence type="ECO:0000259" key="1">
    <source>
        <dbReference type="Pfam" id="PF24864"/>
    </source>
</evidence>
<reference evidence="3" key="1">
    <citation type="journal article" date="2009" name="Genome Res.">
        <title>Comparative genomic analyses of the human fungal pathogens Coccidioides and their relatives.</title>
        <authorList>
            <person name="Sharpton T.J."/>
            <person name="Stajich J.E."/>
            <person name="Rounsley S.D."/>
            <person name="Gardner M.J."/>
            <person name="Wortman J.R."/>
            <person name="Jordar V.S."/>
            <person name="Maiti R."/>
            <person name="Kodira C.D."/>
            <person name="Neafsey D.E."/>
            <person name="Zeng Q."/>
            <person name="Hung C.-Y."/>
            <person name="McMahan C."/>
            <person name="Muszewska A."/>
            <person name="Grynberg M."/>
            <person name="Mandel M.A."/>
            <person name="Kellner E.M."/>
            <person name="Barker B.M."/>
            <person name="Galgiani J.N."/>
            <person name="Orbach M.J."/>
            <person name="Kirkland T.N."/>
            <person name="Cole G.T."/>
            <person name="Henn M.R."/>
            <person name="Birren B.W."/>
            <person name="Taylor J.W."/>
        </authorList>
    </citation>
    <scope>NUCLEOTIDE SEQUENCE [LARGE SCALE GENOMIC DNA]</scope>
    <source>
        <strain evidence="3">UAMH 1704</strain>
    </source>
</reference>
<feature type="domain" description="DUF7730" evidence="1">
    <location>
        <begin position="64"/>
        <end position="220"/>
    </location>
</feature>
<gene>
    <name evidence="2" type="ORF">UREG_00473</name>
</gene>
<name>C4JE51_UNCRE</name>
<dbReference type="InParanoid" id="C4JE51"/>
<dbReference type="PANTHER" id="PTHR38790">
    <property type="entry name" value="2EXR DOMAIN-CONTAINING PROTEIN-RELATED"/>
    <property type="match status" value="1"/>
</dbReference>
<dbReference type="InterPro" id="IPR056632">
    <property type="entry name" value="DUF7730"/>
</dbReference>
<dbReference type="EMBL" id="CH476615">
    <property type="protein sequence ID" value="EEP75627.1"/>
    <property type="molecule type" value="Genomic_DNA"/>
</dbReference>
<dbReference type="OrthoDB" id="515692at2759"/>
<evidence type="ECO:0000313" key="2">
    <source>
        <dbReference type="EMBL" id="EEP75627.1"/>
    </source>
</evidence>
<proteinExistence type="predicted"/>
<dbReference type="PANTHER" id="PTHR38790:SF4">
    <property type="entry name" value="2EXR DOMAIN-CONTAINING PROTEIN"/>
    <property type="match status" value="1"/>
</dbReference>
<dbReference type="KEGG" id="ure:UREG_00473"/>
<protein>
    <recommendedName>
        <fullName evidence="1">DUF7730 domain-containing protein</fullName>
    </recommendedName>
</protein>
<dbReference type="RefSeq" id="XP_002540960.1">
    <property type="nucleotide sequence ID" value="XM_002540914.1"/>
</dbReference>
<dbReference type="Proteomes" id="UP000002058">
    <property type="component" value="Unassembled WGS sequence"/>
</dbReference>